<dbReference type="GO" id="GO:0005886">
    <property type="term" value="C:plasma membrane"/>
    <property type="evidence" value="ECO:0007669"/>
    <property type="project" value="TreeGrafter"/>
</dbReference>
<evidence type="ECO:0000256" key="1">
    <source>
        <dbReference type="ARBA" id="ARBA00004141"/>
    </source>
</evidence>
<reference evidence="7 8" key="1">
    <citation type="journal article" date="2019" name="G3 (Bethesda)">
        <title>Sequencing of a Wild Apple (Malus baccata) Genome Unravels the Differences Between Cultivated and Wild Apple Species Regarding Disease Resistance and Cold Tolerance.</title>
        <authorList>
            <person name="Chen X."/>
        </authorList>
    </citation>
    <scope>NUCLEOTIDE SEQUENCE [LARGE SCALE GENOMIC DNA]</scope>
    <source>
        <strain evidence="8">cv. Shandingzi</strain>
        <tissue evidence="7">Leaves</tissue>
    </source>
</reference>
<dbReference type="GO" id="GO:0005524">
    <property type="term" value="F:ATP binding"/>
    <property type="evidence" value="ECO:0007669"/>
    <property type="project" value="InterPro"/>
</dbReference>
<comment type="caution">
    <text evidence="7">The sequence shown here is derived from an EMBL/GenBank/DDBJ whole genome shotgun (WGS) entry which is preliminary data.</text>
</comment>
<dbReference type="InterPro" id="IPR011527">
    <property type="entry name" value="ABC1_TM_dom"/>
</dbReference>
<name>A0A540N859_MALBA</name>
<feature type="transmembrane region" description="Helical" evidence="5">
    <location>
        <begin position="104"/>
        <end position="128"/>
    </location>
</feature>
<evidence type="ECO:0000256" key="2">
    <source>
        <dbReference type="ARBA" id="ARBA00022692"/>
    </source>
</evidence>
<feature type="transmembrane region" description="Helical" evidence="5">
    <location>
        <begin position="6"/>
        <end position="26"/>
    </location>
</feature>
<dbReference type="InterPro" id="IPR039421">
    <property type="entry name" value="Type_1_exporter"/>
</dbReference>
<accession>A0A540N859</accession>
<keyword evidence="3 5" id="KW-1133">Transmembrane helix</keyword>
<dbReference type="PROSITE" id="PS50929">
    <property type="entry name" value="ABC_TM1F"/>
    <property type="match status" value="1"/>
</dbReference>
<comment type="subcellular location">
    <subcellularLocation>
        <location evidence="1">Membrane</location>
        <topology evidence="1">Multi-pass membrane protein</topology>
    </subcellularLocation>
</comment>
<evidence type="ECO:0000256" key="3">
    <source>
        <dbReference type="ARBA" id="ARBA00022989"/>
    </source>
</evidence>
<dbReference type="STRING" id="106549.A0A540N859"/>
<dbReference type="SUPFAM" id="SSF90123">
    <property type="entry name" value="ABC transporter transmembrane region"/>
    <property type="match status" value="1"/>
</dbReference>
<evidence type="ECO:0000256" key="4">
    <source>
        <dbReference type="ARBA" id="ARBA00023136"/>
    </source>
</evidence>
<sequence length="129" mass="14606">MIFGSLGAVVHGAFMPVFFLMFGEMVNGFGENQMNSQKMTAEVAKYALYFVYLGLIVCVTSYADIACWMYTGKRQVSTLRKKYLEALLKQDFSFFNTDTRTGDIVFSILTDTVDLMLLASLMTIFFFIS</sequence>
<dbReference type="InterPro" id="IPR036640">
    <property type="entry name" value="ABC1_TM_sf"/>
</dbReference>
<protein>
    <recommendedName>
        <fullName evidence="6">ABC transmembrane type-1 domain-containing protein</fullName>
    </recommendedName>
</protein>
<evidence type="ECO:0000313" key="7">
    <source>
        <dbReference type="EMBL" id="TQE07225.1"/>
    </source>
</evidence>
<dbReference type="AlphaFoldDB" id="A0A540N859"/>
<evidence type="ECO:0000313" key="8">
    <source>
        <dbReference type="Proteomes" id="UP000315295"/>
    </source>
</evidence>
<dbReference type="Pfam" id="PF00664">
    <property type="entry name" value="ABC_membrane"/>
    <property type="match status" value="1"/>
</dbReference>
<feature type="transmembrane region" description="Helical" evidence="5">
    <location>
        <begin position="46"/>
        <end position="71"/>
    </location>
</feature>
<feature type="domain" description="ABC transmembrane type-1" evidence="6">
    <location>
        <begin position="2"/>
        <end position="129"/>
    </location>
</feature>
<keyword evidence="8" id="KW-1185">Reference proteome</keyword>
<dbReference type="Gene3D" id="1.20.1560.10">
    <property type="entry name" value="ABC transporter type 1, transmembrane domain"/>
    <property type="match status" value="1"/>
</dbReference>
<dbReference type="Proteomes" id="UP000315295">
    <property type="component" value="Unassembled WGS sequence"/>
</dbReference>
<gene>
    <name evidence="7" type="ORF">C1H46_007135</name>
</gene>
<dbReference type="PANTHER" id="PTHR24222:SF76">
    <property type="entry name" value="MYCOBACTIN IMPORT ATP-BINDING_PERMEASE PROTEIN IRTB"/>
    <property type="match status" value="1"/>
</dbReference>
<keyword evidence="2 5" id="KW-0812">Transmembrane</keyword>
<dbReference type="PANTHER" id="PTHR24222">
    <property type="entry name" value="ABC TRANSPORTER B FAMILY"/>
    <property type="match status" value="1"/>
</dbReference>
<dbReference type="GO" id="GO:0140359">
    <property type="term" value="F:ABC-type transporter activity"/>
    <property type="evidence" value="ECO:0007669"/>
    <property type="project" value="InterPro"/>
</dbReference>
<organism evidence="7 8">
    <name type="scientific">Malus baccata</name>
    <name type="common">Siberian crab apple</name>
    <name type="synonym">Pyrus baccata</name>
    <dbReference type="NCBI Taxonomy" id="106549"/>
    <lineage>
        <taxon>Eukaryota</taxon>
        <taxon>Viridiplantae</taxon>
        <taxon>Streptophyta</taxon>
        <taxon>Embryophyta</taxon>
        <taxon>Tracheophyta</taxon>
        <taxon>Spermatophyta</taxon>
        <taxon>Magnoliopsida</taxon>
        <taxon>eudicotyledons</taxon>
        <taxon>Gunneridae</taxon>
        <taxon>Pentapetalae</taxon>
        <taxon>rosids</taxon>
        <taxon>fabids</taxon>
        <taxon>Rosales</taxon>
        <taxon>Rosaceae</taxon>
        <taxon>Amygdaloideae</taxon>
        <taxon>Maleae</taxon>
        <taxon>Malus</taxon>
    </lineage>
</organism>
<keyword evidence="4 5" id="KW-0472">Membrane</keyword>
<evidence type="ECO:0000256" key="5">
    <source>
        <dbReference type="SAM" id="Phobius"/>
    </source>
</evidence>
<evidence type="ECO:0000259" key="6">
    <source>
        <dbReference type="PROSITE" id="PS50929"/>
    </source>
</evidence>
<dbReference type="EMBL" id="VIEB01000089">
    <property type="protein sequence ID" value="TQE07225.1"/>
    <property type="molecule type" value="Genomic_DNA"/>
</dbReference>
<proteinExistence type="predicted"/>